<keyword evidence="1" id="KW-0808">Transferase</keyword>
<dbReference type="EMBL" id="NBNE01010246">
    <property type="protein sequence ID" value="OWY97621.1"/>
    <property type="molecule type" value="Genomic_DNA"/>
</dbReference>
<evidence type="ECO:0000313" key="2">
    <source>
        <dbReference type="Proteomes" id="UP000198211"/>
    </source>
</evidence>
<sequence>MCASDRSKRLNISTVVSELGALAGVDTSQTPEIAETESVKISKEEADKMKRSTRGKLIESIRAVLGVWSFLGSVPRHLWCMTNVDFENLQPIFERARVSTQKLEQCPNTLTGFTEMAMNGYVLHRELDKVIDANFWCVNATEGELHDWKSKCKTIICNSEGNV</sequence>
<dbReference type="OrthoDB" id="118961at2759"/>
<reference evidence="2" key="1">
    <citation type="submission" date="2017-03" db="EMBL/GenBank/DDBJ databases">
        <title>Phytopthora megakarya and P. palmivora, two closely related causual agents of cacao black pod achieved similar genome size and gene model numbers by different mechanisms.</title>
        <authorList>
            <person name="Ali S."/>
            <person name="Shao J."/>
            <person name="Larry D.J."/>
            <person name="Kronmiller B."/>
            <person name="Shen D."/>
            <person name="Strem M.D."/>
            <person name="Melnick R.L."/>
            <person name="Guiltinan M.J."/>
            <person name="Tyler B.M."/>
            <person name="Meinhardt L.W."/>
            <person name="Bailey B.A."/>
        </authorList>
    </citation>
    <scope>NUCLEOTIDE SEQUENCE [LARGE SCALE GENOMIC DNA]</scope>
    <source>
        <strain evidence="2">zdho120</strain>
    </source>
</reference>
<evidence type="ECO:0000313" key="1">
    <source>
        <dbReference type="EMBL" id="OWY97621.1"/>
    </source>
</evidence>
<dbReference type="AlphaFoldDB" id="A0A225UXF8"/>
<accession>A0A225UXF8</accession>
<dbReference type="Proteomes" id="UP000198211">
    <property type="component" value="Unassembled WGS sequence"/>
</dbReference>
<keyword evidence="1" id="KW-0723">Serine/threonine-protein kinase</keyword>
<organism evidence="1 2">
    <name type="scientific">Phytophthora megakarya</name>
    <dbReference type="NCBI Taxonomy" id="4795"/>
    <lineage>
        <taxon>Eukaryota</taxon>
        <taxon>Sar</taxon>
        <taxon>Stramenopiles</taxon>
        <taxon>Oomycota</taxon>
        <taxon>Peronosporomycetes</taxon>
        <taxon>Peronosporales</taxon>
        <taxon>Peronosporaceae</taxon>
        <taxon>Phytophthora</taxon>
    </lineage>
</organism>
<dbReference type="GO" id="GO:0004674">
    <property type="term" value="F:protein serine/threonine kinase activity"/>
    <property type="evidence" value="ECO:0007669"/>
    <property type="project" value="UniProtKB-KW"/>
</dbReference>
<keyword evidence="1" id="KW-0418">Kinase</keyword>
<keyword evidence="2" id="KW-1185">Reference proteome</keyword>
<name>A0A225UXF8_9STRA</name>
<gene>
    <name evidence="1" type="ORF">PHMEG_00031807</name>
</gene>
<protein>
    <submittedName>
        <fullName evidence="1">Serine/threonine protein kinase</fullName>
    </submittedName>
</protein>
<proteinExistence type="predicted"/>
<comment type="caution">
    <text evidence="1">The sequence shown here is derived from an EMBL/GenBank/DDBJ whole genome shotgun (WGS) entry which is preliminary data.</text>
</comment>